<dbReference type="SUPFAM" id="SSF47473">
    <property type="entry name" value="EF-hand"/>
    <property type="match status" value="1"/>
</dbReference>
<dbReference type="EMBL" id="MPUH01000442">
    <property type="protein sequence ID" value="OMJ80041.1"/>
    <property type="molecule type" value="Genomic_DNA"/>
</dbReference>
<name>A0A1R2BTM0_9CILI</name>
<dbReference type="InterPro" id="IPR011992">
    <property type="entry name" value="EF-hand-dom_pair"/>
</dbReference>
<evidence type="ECO:0000256" key="1">
    <source>
        <dbReference type="SAM" id="Coils"/>
    </source>
</evidence>
<comment type="caution">
    <text evidence="2">The sequence shown here is derived from an EMBL/GenBank/DDBJ whole genome shotgun (WGS) entry which is preliminary data.</text>
</comment>
<sequence length="748" mass="86772">MAHLRKTSDVYSRDSVSPLYNKDLEVDISATSEDFNIHLNPHIAEKPQTVSSDYAKPQTPKIKFLKKTKIIERSKNLRNLKSIFQRTNICFENTIATVQCYRAELGITLQKIQASYIQLFDFILQSTDSLLTKKESKISAIVKKHENVIGEEIEARESIQEKLNKQNELISVLKTKLKISKTTEESLQYEIKQLRDIIKYDQNYTNSLRTNLEKTKHDEEDNENAQEKQSLKEDRRLKLNLQDLEKVISELEDDKKTNEVTLNEMHGVLVRMAKSNTSKTNWTQTEEGELFWNLDPWSIIPVPLNPTSYYCIVKEVEGLNINLTRPKPTDGVKWALTPYIMRFLATSPTRAALPYPYAHFKKLLMDICNERLTYNPDICGYMQPLMNLDEFICIYFLKKHQIRRIAELKIKEFLSSMKFYLKYQRVNIFSKVAGISIDVLENSEYIYHDYHTQMYFLFCIGILTSDPSALVESTEGNTWLKVAKVEDYTKQLMPWVTTREALRKVKKDLSYINKNTSNTQNSESESIDLDQLLAYYMKEYISLRQNNLEKLCKTFAKTDLSQKGMYNFEEFKFIISSTDDMALPDSVIARAFFYSITAIGNNSEINSQAFAASCMRFGIDNPCSLVQIGWDLIFPYPTIKSFIDGKDEKYSSLYKKDKVNTEKMSFLKVPSKIASPRQETQTSGISLEKVAALLAQHYSIIRELKKYAEMFRQLIMHKEDVASMTSAFEKLYNVLNSACDFFTFPIVF</sequence>
<proteinExistence type="predicted"/>
<keyword evidence="3" id="KW-1185">Reference proteome</keyword>
<evidence type="ECO:0000313" key="3">
    <source>
        <dbReference type="Proteomes" id="UP000187209"/>
    </source>
</evidence>
<reference evidence="2 3" key="1">
    <citation type="submission" date="2016-11" db="EMBL/GenBank/DDBJ databases">
        <title>The macronuclear genome of Stentor coeruleus: a giant cell with tiny introns.</title>
        <authorList>
            <person name="Slabodnick M."/>
            <person name="Ruby J.G."/>
            <person name="Reiff S.B."/>
            <person name="Swart E.C."/>
            <person name="Gosai S."/>
            <person name="Prabakaran S."/>
            <person name="Witkowska E."/>
            <person name="Larue G.E."/>
            <person name="Fisher S."/>
            <person name="Freeman R.M."/>
            <person name="Gunawardena J."/>
            <person name="Chu W."/>
            <person name="Stover N.A."/>
            <person name="Gregory B.D."/>
            <person name="Nowacki M."/>
            <person name="Derisi J."/>
            <person name="Roy S.W."/>
            <person name="Marshall W.F."/>
            <person name="Sood P."/>
        </authorList>
    </citation>
    <scope>NUCLEOTIDE SEQUENCE [LARGE SCALE GENOMIC DNA]</scope>
    <source>
        <strain evidence="2">WM001</strain>
    </source>
</reference>
<dbReference type="OrthoDB" id="313172at2759"/>
<evidence type="ECO:0000313" key="2">
    <source>
        <dbReference type="EMBL" id="OMJ80041.1"/>
    </source>
</evidence>
<protein>
    <recommendedName>
        <fullName evidence="4">EF-hand domain-containing protein</fullName>
    </recommendedName>
</protein>
<organism evidence="2 3">
    <name type="scientific">Stentor coeruleus</name>
    <dbReference type="NCBI Taxonomy" id="5963"/>
    <lineage>
        <taxon>Eukaryota</taxon>
        <taxon>Sar</taxon>
        <taxon>Alveolata</taxon>
        <taxon>Ciliophora</taxon>
        <taxon>Postciliodesmatophora</taxon>
        <taxon>Heterotrichea</taxon>
        <taxon>Heterotrichida</taxon>
        <taxon>Stentoridae</taxon>
        <taxon>Stentor</taxon>
    </lineage>
</organism>
<keyword evidence="1" id="KW-0175">Coiled coil</keyword>
<dbReference type="PANTHER" id="PTHR34894">
    <property type="entry name" value="SAM-DEPENDENT METHYLTRANSFERASE RSMI, CONSERVED SITE"/>
    <property type="match status" value="1"/>
</dbReference>
<dbReference type="PANTHER" id="PTHR34894:SF5">
    <property type="entry name" value="EF-HAND DOMAIN-CONTAINING PROTEIN"/>
    <property type="match status" value="1"/>
</dbReference>
<evidence type="ECO:0008006" key="4">
    <source>
        <dbReference type="Google" id="ProtNLM"/>
    </source>
</evidence>
<accession>A0A1R2BTM0</accession>
<dbReference type="AlphaFoldDB" id="A0A1R2BTM0"/>
<dbReference type="Proteomes" id="UP000187209">
    <property type="component" value="Unassembled WGS sequence"/>
</dbReference>
<feature type="coiled-coil region" evidence="1">
    <location>
        <begin position="209"/>
        <end position="261"/>
    </location>
</feature>
<gene>
    <name evidence="2" type="ORF">SteCoe_19814</name>
</gene>